<keyword evidence="1" id="KW-0175">Coiled coil</keyword>
<dbReference type="InterPro" id="IPR008984">
    <property type="entry name" value="SMAD_FHA_dom_sf"/>
</dbReference>
<feature type="coiled-coil region" evidence="1">
    <location>
        <begin position="344"/>
        <end position="399"/>
    </location>
</feature>
<dbReference type="Gene3D" id="2.60.200.20">
    <property type="match status" value="1"/>
</dbReference>
<sequence length="479" mass="54696">MSTIAIYKLFGEKNIDRFEVSPRKRVSRRSMRTYSLDDVSQLPPTLVLTSLSHTFPTKKFELFDKIPIGRQVSPKTSPDVKNGYFDSKVLSRTHAEVWSENGQVYIRDLKSSNGTYLNEVRLSPEGVESPPFELKNGDVLEFGIDIQEIDKIEYRKISCKVEILRDSILNSKSNLSSSPEKITSPRIITTMQNQLHEDDNNPIPSQPDKLEEWKIKLRTELARLTNDGFEINQLTSTLVEIASEFGGHKQGVTFIQDSDSCHSLQNGLNQSNKAPKESGTTRLSPFNMDIQCSSIGIEKESNSETEKLKQQVAQIMEENRAFRSVHTQQQSFFDNKVAGILGKNRELSVENQNLREKLLEEKRYSEHVKKSLGRTQDILESMGKRIKSLELEIQKRNDAGAKEPGKDLEQVLLRKNSELRRQMSSFDGFRSLQTPEWKFRHDENGSFSTIKVKECNTNISVCAPEIRKEHNALQSHGYP</sequence>
<name>A0ABR2W7V7_9FUNG</name>
<dbReference type="Proteomes" id="UP001479436">
    <property type="component" value="Unassembled WGS sequence"/>
</dbReference>
<gene>
    <name evidence="3" type="ORF">K7432_002367</name>
</gene>
<proteinExistence type="predicted"/>
<dbReference type="EMBL" id="JASJQH010006938">
    <property type="protein sequence ID" value="KAK9722828.1"/>
    <property type="molecule type" value="Genomic_DNA"/>
</dbReference>
<dbReference type="InterPro" id="IPR000253">
    <property type="entry name" value="FHA_dom"/>
</dbReference>
<comment type="caution">
    <text evidence="3">The sequence shown here is derived from an EMBL/GenBank/DDBJ whole genome shotgun (WGS) entry which is preliminary data.</text>
</comment>
<dbReference type="PANTHER" id="PTHR15715:SF37">
    <property type="entry name" value="LD47843P"/>
    <property type="match status" value="1"/>
</dbReference>
<feature type="domain" description="FHA" evidence="2">
    <location>
        <begin position="66"/>
        <end position="122"/>
    </location>
</feature>
<dbReference type="SUPFAM" id="SSF49879">
    <property type="entry name" value="SMAD/FHA domain"/>
    <property type="match status" value="1"/>
</dbReference>
<evidence type="ECO:0000259" key="2">
    <source>
        <dbReference type="PROSITE" id="PS50006"/>
    </source>
</evidence>
<accession>A0ABR2W7V7</accession>
<dbReference type="Pfam" id="PF00498">
    <property type="entry name" value="FHA"/>
    <property type="match status" value="1"/>
</dbReference>
<dbReference type="PANTHER" id="PTHR15715">
    <property type="entry name" value="CENTROSOMAL PROTEIN OF 170 KDA"/>
    <property type="match status" value="1"/>
</dbReference>
<evidence type="ECO:0000313" key="3">
    <source>
        <dbReference type="EMBL" id="KAK9722828.1"/>
    </source>
</evidence>
<dbReference type="InterPro" id="IPR051176">
    <property type="entry name" value="Cent_Immune-Sig_Mod"/>
</dbReference>
<evidence type="ECO:0000313" key="4">
    <source>
        <dbReference type="Proteomes" id="UP001479436"/>
    </source>
</evidence>
<dbReference type="SMART" id="SM00240">
    <property type="entry name" value="FHA"/>
    <property type="match status" value="1"/>
</dbReference>
<dbReference type="PROSITE" id="PS50006">
    <property type="entry name" value="FHA_DOMAIN"/>
    <property type="match status" value="1"/>
</dbReference>
<reference evidence="3 4" key="1">
    <citation type="submission" date="2023-04" db="EMBL/GenBank/DDBJ databases">
        <title>Genome of Basidiobolus ranarum AG-B5.</title>
        <authorList>
            <person name="Stajich J.E."/>
            <person name="Carter-House D."/>
            <person name="Gryganskyi A."/>
        </authorList>
    </citation>
    <scope>NUCLEOTIDE SEQUENCE [LARGE SCALE GENOMIC DNA]</scope>
    <source>
        <strain evidence="3 4">AG-B5</strain>
    </source>
</reference>
<keyword evidence="4" id="KW-1185">Reference proteome</keyword>
<protein>
    <recommendedName>
        <fullName evidence="2">FHA domain-containing protein</fullName>
    </recommendedName>
</protein>
<organism evidence="3 4">
    <name type="scientific">Basidiobolus ranarum</name>
    <dbReference type="NCBI Taxonomy" id="34480"/>
    <lineage>
        <taxon>Eukaryota</taxon>
        <taxon>Fungi</taxon>
        <taxon>Fungi incertae sedis</taxon>
        <taxon>Zoopagomycota</taxon>
        <taxon>Entomophthoromycotina</taxon>
        <taxon>Basidiobolomycetes</taxon>
        <taxon>Basidiobolales</taxon>
        <taxon>Basidiobolaceae</taxon>
        <taxon>Basidiobolus</taxon>
    </lineage>
</organism>
<evidence type="ECO:0000256" key="1">
    <source>
        <dbReference type="SAM" id="Coils"/>
    </source>
</evidence>